<evidence type="ECO:0000256" key="2">
    <source>
        <dbReference type="SAM" id="SignalP"/>
    </source>
</evidence>
<dbReference type="Proteomes" id="UP000007519">
    <property type="component" value="Chromosome"/>
</dbReference>
<dbReference type="PANTHER" id="PTHR48081">
    <property type="entry name" value="AB HYDROLASE SUPERFAMILY PROTEIN C4A8.06C"/>
    <property type="match status" value="1"/>
</dbReference>
<organism evidence="4 5">
    <name type="scientific">Saprospira grandis (strain Lewin)</name>
    <dbReference type="NCBI Taxonomy" id="984262"/>
    <lineage>
        <taxon>Bacteria</taxon>
        <taxon>Pseudomonadati</taxon>
        <taxon>Bacteroidota</taxon>
        <taxon>Saprospiria</taxon>
        <taxon>Saprospirales</taxon>
        <taxon>Saprospiraceae</taxon>
        <taxon>Saprospira</taxon>
    </lineage>
</organism>
<sequence length="308" mass="34647">MKLKFYFLLFFLVFSASSWAQNKTSGSIWEVLAYPVHAFRLNRQAPAQAERQRLQYGPEERQYLWLYEPLGGAEQAPIIFYVHGGAWRTGKPEQHQHLAQLFTDLGYRLVMPAYRLAPDYCQEDLQLDIDQAILAASKHWGISLPKSQWVIGGSSAGGNLAALLAYDQERLANLGLSSANISGFFSIAGALDLNQMEPSLPLRQYAGSKQSVNFKLANPVYLIDVQDDFPALLLHGNRDGLVDFRASASFARSLEQKGLPYSFYCIRGASHLAVTAKWYYKAKKRKGQGEYLRNWLLAISKAQVETTE</sequence>
<dbReference type="HOGENOM" id="CLU_902817_0_0_10"/>
<dbReference type="InterPro" id="IPR050300">
    <property type="entry name" value="GDXG_lipolytic_enzyme"/>
</dbReference>
<dbReference type="SUPFAM" id="SSF53474">
    <property type="entry name" value="alpha/beta-Hydrolases"/>
    <property type="match status" value="1"/>
</dbReference>
<evidence type="ECO:0000313" key="4">
    <source>
        <dbReference type="EMBL" id="AFC25484.1"/>
    </source>
</evidence>
<dbReference type="KEGG" id="sgn:SGRA_2756"/>
<keyword evidence="5" id="KW-1185">Reference proteome</keyword>
<dbReference type="Pfam" id="PF20434">
    <property type="entry name" value="BD-FAE"/>
    <property type="match status" value="1"/>
</dbReference>
<dbReference type="PANTHER" id="PTHR48081:SF33">
    <property type="entry name" value="KYNURENINE FORMAMIDASE"/>
    <property type="match status" value="1"/>
</dbReference>
<evidence type="ECO:0000256" key="1">
    <source>
        <dbReference type="ARBA" id="ARBA00022801"/>
    </source>
</evidence>
<dbReference type="RefSeq" id="WP_015693092.1">
    <property type="nucleotide sequence ID" value="NC_016940.1"/>
</dbReference>
<dbReference type="GO" id="GO:0016787">
    <property type="term" value="F:hydrolase activity"/>
    <property type="evidence" value="ECO:0007669"/>
    <property type="project" value="UniProtKB-KW"/>
</dbReference>
<name>H6LA16_SAPGL</name>
<dbReference type="OrthoDB" id="9777975at2"/>
<keyword evidence="2" id="KW-0732">Signal</keyword>
<dbReference type="EMBL" id="CP002831">
    <property type="protein sequence ID" value="AFC25484.1"/>
    <property type="molecule type" value="Genomic_DNA"/>
</dbReference>
<dbReference type="Gene3D" id="3.40.50.1820">
    <property type="entry name" value="alpha/beta hydrolase"/>
    <property type="match status" value="1"/>
</dbReference>
<accession>H6LA16</accession>
<dbReference type="STRING" id="984262.SGRA_2756"/>
<gene>
    <name evidence="4" type="ordered locus">SGRA_2756</name>
</gene>
<feature type="domain" description="BD-FAE-like" evidence="3">
    <location>
        <begin position="66"/>
        <end position="254"/>
    </location>
</feature>
<dbReference type="eggNOG" id="COG0657">
    <property type="taxonomic scope" value="Bacteria"/>
</dbReference>
<dbReference type="InterPro" id="IPR049492">
    <property type="entry name" value="BD-FAE-like_dom"/>
</dbReference>
<evidence type="ECO:0000259" key="3">
    <source>
        <dbReference type="Pfam" id="PF20434"/>
    </source>
</evidence>
<feature type="signal peptide" evidence="2">
    <location>
        <begin position="1"/>
        <end position="20"/>
    </location>
</feature>
<protein>
    <submittedName>
        <fullName evidence="4">Esterase-like protein</fullName>
    </submittedName>
</protein>
<dbReference type="InterPro" id="IPR029058">
    <property type="entry name" value="AB_hydrolase_fold"/>
</dbReference>
<keyword evidence="1" id="KW-0378">Hydrolase</keyword>
<dbReference type="AlphaFoldDB" id="H6LA16"/>
<evidence type="ECO:0000313" key="5">
    <source>
        <dbReference type="Proteomes" id="UP000007519"/>
    </source>
</evidence>
<reference evidence="4 5" key="1">
    <citation type="journal article" date="2012" name="Stand. Genomic Sci.">
        <title>Complete genome sequencing and analysis of Saprospira grandis str. Lewin, a predatory marine bacterium.</title>
        <authorList>
            <person name="Saw J.H."/>
            <person name="Yuryev A."/>
            <person name="Kanbe M."/>
            <person name="Hou S."/>
            <person name="Young A.G."/>
            <person name="Aizawa S."/>
            <person name="Alam M."/>
        </authorList>
    </citation>
    <scope>NUCLEOTIDE SEQUENCE [LARGE SCALE GENOMIC DNA]</scope>
    <source>
        <strain evidence="4 5">Lewin</strain>
    </source>
</reference>
<feature type="chain" id="PRO_5003604854" evidence="2">
    <location>
        <begin position="21"/>
        <end position="308"/>
    </location>
</feature>
<proteinExistence type="predicted"/>